<dbReference type="EMBL" id="FNUA01000002">
    <property type="protein sequence ID" value="SEE91609.1"/>
    <property type="molecule type" value="Genomic_DNA"/>
</dbReference>
<dbReference type="Proteomes" id="UP000423257">
    <property type="component" value="Unassembled WGS sequence"/>
</dbReference>
<protein>
    <submittedName>
        <fullName evidence="3">Uncharacterized protein</fullName>
    </submittedName>
</protein>
<dbReference type="Proteomes" id="UP000240476">
    <property type="component" value="Unassembled WGS sequence"/>
</dbReference>
<organism evidence="3 4">
    <name type="scientific">Pseudomonas palleroniana</name>
    <dbReference type="NCBI Taxonomy" id="191390"/>
    <lineage>
        <taxon>Bacteria</taxon>
        <taxon>Pseudomonadati</taxon>
        <taxon>Pseudomonadota</taxon>
        <taxon>Gammaproteobacteria</taxon>
        <taxon>Pseudomonadales</taxon>
        <taxon>Pseudomonadaceae</taxon>
        <taxon>Pseudomonas</taxon>
    </lineage>
</organism>
<evidence type="ECO:0000313" key="2">
    <source>
        <dbReference type="EMBL" id="PTC29488.1"/>
    </source>
</evidence>
<dbReference type="EMBL" id="VZPQ01000017">
    <property type="protein sequence ID" value="KAB0564283.1"/>
    <property type="molecule type" value="Genomic_DNA"/>
</dbReference>
<evidence type="ECO:0000313" key="3">
    <source>
        <dbReference type="EMBL" id="SEE91609.1"/>
    </source>
</evidence>
<sequence length="97" mass="10839">MQIQVFMGSASEGKTSKLQSVQDRLDFTGESAPIIQAEAYGEDGLLEILEVRAAGGQREILVDDCSRQQILRVLEWQSCVEHEPNLDDLVIHLARKD</sequence>
<gene>
    <name evidence="2" type="ORF">C9383_07335</name>
    <name evidence="1" type="ORF">F7R03_23160</name>
    <name evidence="3" type="ORF">SAMN04490198_3517</name>
</gene>
<dbReference type="AlphaFoldDB" id="A0A1H5MQG6"/>
<keyword evidence="5" id="KW-1185">Reference proteome</keyword>
<reference evidence="3 4" key="1">
    <citation type="submission" date="2016-10" db="EMBL/GenBank/DDBJ databases">
        <authorList>
            <person name="de Groot N.N."/>
        </authorList>
    </citation>
    <scope>NUCLEOTIDE SEQUENCE [LARGE SCALE GENOMIC DNA]</scope>
    <source>
        <strain evidence="3 4">BS3265</strain>
    </source>
</reference>
<evidence type="ECO:0000313" key="4">
    <source>
        <dbReference type="Proteomes" id="UP000199129"/>
    </source>
</evidence>
<accession>A0A1H5MQG6</accession>
<evidence type="ECO:0000313" key="5">
    <source>
        <dbReference type="Proteomes" id="UP000240476"/>
    </source>
</evidence>
<reference evidence="1 6" key="3">
    <citation type="submission" date="2019-09" db="EMBL/GenBank/DDBJ databases">
        <title>Draft genome sequences of 48 bacterial type strains from the CCUG.</title>
        <authorList>
            <person name="Tunovic T."/>
            <person name="Pineiro-Iglesias B."/>
            <person name="Unosson C."/>
            <person name="Inganas E."/>
            <person name="Ohlen M."/>
            <person name="Cardew S."/>
            <person name="Jensie-Markopoulos S."/>
            <person name="Salva-Serra F."/>
            <person name="Jaen-Luchoro D."/>
            <person name="Karlsson R."/>
            <person name="Svensson-Stadler L."/>
            <person name="Chun J."/>
            <person name="Moore E."/>
        </authorList>
    </citation>
    <scope>NUCLEOTIDE SEQUENCE [LARGE SCALE GENOMIC DNA]</scope>
    <source>
        <strain evidence="1 6">CCUG 51524</strain>
    </source>
</reference>
<name>A0A1H5MQG6_9PSED</name>
<reference evidence="2 5" key="2">
    <citation type="submission" date="2018-03" db="EMBL/GenBank/DDBJ databases">
        <title>Draft genome sequence of the type strain of Pseudomonas palleroniana LMG 23076, isolated from rice in Cameroon.</title>
        <authorList>
            <person name="Tambong J.T."/>
        </authorList>
    </citation>
    <scope>NUCLEOTIDE SEQUENCE [LARGE SCALE GENOMIC DNA]</scope>
    <source>
        <strain evidence="2 5">LMG 23076</strain>
    </source>
</reference>
<dbReference type="RefSeq" id="WP_090369171.1">
    <property type="nucleotide sequence ID" value="NZ_FNUA01000002.1"/>
</dbReference>
<dbReference type="EMBL" id="PYWX01000024">
    <property type="protein sequence ID" value="PTC29488.1"/>
    <property type="molecule type" value="Genomic_DNA"/>
</dbReference>
<dbReference type="Proteomes" id="UP000199129">
    <property type="component" value="Unassembled WGS sequence"/>
</dbReference>
<evidence type="ECO:0000313" key="6">
    <source>
        <dbReference type="Proteomes" id="UP000423257"/>
    </source>
</evidence>
<proteinExistence type="predicted"/>
<evidence type="ECO:0000313" key="1">
    <source>
        <dbReference type="EMBL" id="KAB0564283.1"/>
    </source>
</evidence>